<accession>A0A443REK7</accession>
<evidence type="ECO:0000256" key="6">
    <source>
        <dbReference type="SAM" id="MobiDB-lite"/>
    </source>
</evidence>
<dbReference type="InterPro" id="IPR013087">
    <property type="entry name" value="Znf_C2H2_type"/>
</dbReference>
<dbReference type="Proteomes" id="UP000285301">
    <property type="component" value="Unassembled WGS sequence"/>
</dbReference>
<evidence type="ECO:0000256" key="5">
    <source>
        <dbReference type="PROSITE-ProRule" id="PRU00042"/>
    </source>
</evidence>
<feature type="compositionally biased region" description="Basic and acidic residues" evidence="6">
    <location>
        <begin position="281"/>
        <end position="292"/>
    </location>
</feature>
<dbReference type="Gene3D" id="3.30.160.60">
    <property type="entry name" value="Classic Zinc Finger"/>
    <property type="match status" value="4"/>
</dbReference>
<feature type="domain" description="C2H2-type" evidence="7">
    <location>
        <begin position="521"/>
        <end position="548"/>
    </location>
</feature>
<keyword evidence="9" id="KW-1185">Reference proteome</keyword>
<dbReference type="STRING" id="1965070.A0A443REK7"/>
<dbReference type="GO" id="GO:0008270">
    <property type="term" value="F:zinc ion binding"/>
    <property type="evidence" value="ECO:0007669"/>
    <property type="project" value="UniProtKB-KW"/>
</dbReference>
<feature type="region of interest" description="Disordered" evidence="6">
    <location>
        <begin position="238"/>
        <end position="300"/>
    </location>
</feature>
<gene>
    <name evidence="8" type="ORF">B4U79_00865</name>
</gene>
<feature type="domain" description="C2H2-type" evidence="7">
    <location>
        <begin position="549"/>
        <end position="576"/>
    </location>
</feature>
<evidence type="ECO:0000259" key="7">
    <source>
        <dbReference type="PROSITE" id="PS50157"/>
    </source>
</evidence>
<evidence type="ECO:0000256" key="3">
    <source>
        <dbReference type="ARBA" id="ARBA00022771"/>
    </source>
</evidence>
<dbReference type="GO" id="GO:0000981">
    <property type="term" value="F:DNA-binding transcription factor activity, RNA polymerase II-specific"/>
    <property type="evidence" value="ECO:0007669"/>
    <property type="project" value="TreeGrafter"/>
</dbReference>
<dbReference type="PANTHER" id="PTHR24379">
    <property type="entry name" value="KRAB AND ZINC FINGER DOMAIN-CONTAINING"/>
    <property type="match status" value="1"/>
</dbReference>
<dbReference type="PROSITE" id="PS00028">
    <property type="entry name" value="ZINC_FINGER_C2H2_1"/>
    <property type="match status" value="4"/>
</dbReference>
<dbReference type="EMBL" id="NCKU01000911">
    <property type="protein sequence ID" value="RWS13696.1"/>
    <property type="molecule type" value="Genomic_DNA"/>
</dbReference>
<evidence type="ECO:0000313" key="9">
    <source>
        <dbReference type="Proteomes" id="UP000285301"/>
    </source>
</evidence>
<protein>
    <recommendedName>
        <fullName evidence="7">C2H2-type domain-containing protein</fullName>
    </recommendedName>
</protein>
<dbReference type="GO" id="GO:0005634">
    <property type="term" value="C:nucleus"/>
    <property type="evidence" value="ECO:0007669"/>
    <property type="project" value="TreeGrafter"/>
</dbReference>
<dbReference type="FunFam" id="3.30.160.60:FF:000208">
    <property type="entry name" value="zinc finger protein Gfi-1b"/>
    <property type="match status" value="1"/>
</dbReference>
<dbReference type="OrthoDB" id="6155966at2759"/>
<evidence type="ECO:0000313" key="8">
    <source>
        <dbReference type="EMBL" id="RWS13696.1"/>
    </source>
</evidence>
<keyword evidence="1" id="KW-0479">Metal-binding</keyword>
<feature type="domain" description="C2H2-type" evidence="7">
    <location>
        <begin position="464"/>
        <end position="492"/>
    </location>
</feature>
<evidence type="ECO:0000256" key="4">
    <source>
        <dbReference type="ARBA" id="ARBA00022833"/>
    </source>
</evidence>
<dbReference type="SMART" id="SM00355">
    <property type="entry name" value="ZnF_C2H2"/>
    <property type="match status" value="4"/>
</dbReference>
<feature type="compositionally biased region" description="Polar residues" evidence="6">
    <location>
        <begin position="269"/>
        <end position="279"/>
    </location>
</feature>
<dbReference type="FunFam" id="3.30.160.60:FF:000245">
    <property type="entry name" value="zinc finger protein Gfi-1"/>
    <property type="match status" value="1"/>
</dbReference>
<dbReference type="AlphaFoldDB" id="A0A443REK7"/>
<keyword evidence="2" id="KW-0677">Repeat</keyword>
<dbReference type="GO" id="GO:0000977">
    <property type="term" value="F:RNA polymerase II transcription regulatory region sequence-specific DNA binding"/>
    <property type="evidence" value="ECO:0007669"/>
    <property type="project" value="TreeGrafter"/>
</dbReference>
<dbReference type="FunFam" id="3.30.160.60:FF:000489">
    <property type="entry name" value="Zinc finger protein Gfi-1"/>
    <property type="match status" value="1"/>
</dbReference>
<dbReference type="SUPFAM" id="SSF57667">
    <property type="entry name" value="beta-beta-alpha zinc fingers"/>
    <property type="match status" value="2"/>
</dbReference>
<organism evidence="8 9">
    <name type="scientific">Dinothrombium tinctorium</name>
    <dbReference type="NCBI Taxonomy" id="1965070"/>
    <lineage>
        <taxon>Eukaryota</taxon>
        <taxon>Metazoa</taxon>
        <taxon>Ecdysozoa</taxon>
        <taxon>Arthropoda</taxon>
        <taxon>Chelicerata</taxon>
        <taxon>Arachnida</taxon>
        <taxon>Acari</taxon>
        <taxon>Acariformes</taxon>
        <taxon>Trombidiformes</taxon>
        <taxon>Prostigmata</taxon>
        <taxon>Anystina</taxon>
        <taxon>Parasitengona</taxon>
        <taxon>Trombidioidea</taxon>
        <taxon>Trombidiidae</taxon>
        <taxon>Dinothrombium</taxon>
    </lineage>
</organism>
<dbReference type="PANTHER" id="PTHR24379:SF127">
    <property type="entry name" value="BLOODY FINGERS-RELATED"/>
    <property type="match status" value="1"/>
</dbReference>
<name>A0A443REK7_9ACAR</name>
<dbReference type="FunFam" id="3.30.160.60:FF:000446">
    <property type="entry name" value="Zinc finger protein"/>
    <property type="match status" value="1"/>
</dbReference>
<feature type="domain" description="C2H2-type" evidence="7">
    <location>
        <begin position="493"/>
        <end position="520"/>
    </location>
</feature>
<keyword evidence="4" id="KW-0862">Zinc</keyword>
<keyword evidence="3 5" id="KW-0863">Zinc-finger</keyword>
<sequence length="652" mass="72259">MGSAFRVVQPKHHQTRAVHIESGDDGIMASASLLSRIGQQLQQEVYPSHPHSHQPLSSSNNTPIPFLLSPTSSNSLSGYCQGAHVTLGNLSLPSSLWASRNNIRTTTRESMGSSETGDTTTITTKPAWNPFQLLPFLHGAAAAASAVASGAATRSPTSQQTFGSSSSATATALSACSSSQHQHQKLPAHENECSVECKEESDFEKDSSINGDRNNNDVKQRTEKALIFKSIAKSNDCSIDENSLRSDSPERVDFDAFDSNSNESHHSKPVSSSNGQQAENQEDKVRANECRTQRSCSSDGELSKSASAICVASPSKQPHQQHFQQQQQSLTDYSIDQLLKGPNKDSLQPKASKSPFNIDSMVSMSRDTSVNNSGLFRPFQDFPRYFGFPLCGIAPHGFSLLPQKTSSNHTAADNSMLMSRLFGHSITGSNSHAFLDGSHVSHPFLHNAQNVDTSAHHTNDGLVFSCIKCDKMFSTPHGLEVHVRRSHSGKRPFACELCNKTFGHEVSLTQHRAVHTTEKTFECKQCGKSFKRSSTLSTHLLIHSDTRPYPCQYCGKRFHQKSDMKKHTYIHTEPKIPVQRRKDENRCNLLCILLHRRELVPKRQNINPRLRNALESRLAYYQSLKYLCSKNYRYKFRQQSLEFLTPASAAAI</sequence>
<feature type="region of interest" description="Disordered" evidence="6">
    <location>
        <begin position="105"/>
        <end position="124"/>
    </location>
</feature>
<comment type="caution">
    <text evidence="8">The sequence shown here is derived from an EMBL/GenBank/DDBJ whole genome shotgun (WGS) entry which is preliminary data.</text>
</comment>
<dbReference type="InterPro" id="IPR036236">
    <property type="entry name" value="Znf_C2H2_sf"/>
</dbReference>
<evidence type="ECO:0000256" key="2">
    <source>
        <dbReference type="ARBA" id="ARBA00022737"/>
    </source>
</evidence>
<dbReference type="Pfam" id="PF00096">
    <property type="entry name" value="zf-C2H2"/>
    <property type="match status" value="4"/>
</dbReference>
<feature type="compositionally biased region" description="Basic and acidic residues" evidence="6">
    <location>
        <begin position="242"/>
        <end position="254"/>
    </location>
</feature>
<evidence type="ECO:0000256" key="1">
    <source>
        <dbReference type="ARBA" id="ARBA00022723"/>
    </source>
</evidence>
<proteinExistence type="predicted"/>
<feature type="compositionally biased region" description="Polar residues" evidence="6">
    <location>
        <begin position="105"/>
        <end position="115"/>
    </location>
</feature>
<dbReference type="PROSITE" id="PS50157">
    <property type="entry name" value="ZINC_FINGER_C2H2_2"/>
    <property type="match status" value="4"/>
</dbReference>
<reference evidence="8 9" key="1">
    <citation type="journal article" date="2018" name="Gigascience">
        <title>Genomes of trombidid mites reveal novel predicted allergens and laterally-transferred genes associated with secondary metabolism.</title>
        <authorList>
            <person name="Dong X."/>
            <person name="Chaisiri K."/>
            <person name="Xia D."/>
            <person name="Armstrong S.D."/>
            <person name="Fang Y."/>
            <person name="Donnelly M.J."/>
            <person name="Kadowaki T."/>
            <person name="McGarry J.W."/>
            <person name="Darby A.C."/>
            <person name="Makepeace B.L."/>
        </authorList>
    </citation>
    <scope>NUCLEOTIDE SEQUENCE [LARGE SCALE GENOMIC DNA]</scope>
    <source>
        <strain evidence="8">UoL-WK</strain>
    </source>
</reference>